<dbReference type="EMBL" id="BSOR01000035">
    <property type="protein sequence ID" value="GLR64637.1"/>
    <property type="molecule type" value="Genomic_DNA"/>
</dbReference>
<gene>
    <name evidence="1" type="ORF">GCM10007878_20750</name>
</gene>
<protein>
    <recommendedName>
        <fullName evidence="3">NolW-like domain-containing protein</fullName>
    </recommendedName>
</protein>
<proteinExistence type="predicted"/>
<comment type="caution">
    <text evidence="1">The sequence shown here is derived from an EMBL/GenBank/DDBJ whole genome shotgun (WGS) entry which is preliminary data.</text>
</comment>
<evidence type="ECO:0000313" key="1">
    <source>
        <dbReference type="EMBL" id="GLR64637.1"/>
    </source>
</evidence>
<organism evidence="1 2">
    <name type="scientific">Marinospirillum insulare</name>
    <dbReference type="NCBI Taxonomy" id="217169"/>
    <lineage>
        <taxon>Bacteria</taxon>
        <taxon>Pseudomonadati</taxon>
        <taxon>Pseudomonadota</taxon>
        <taxon>Gammaproteobacteria</taxon>
        <taxon>Oceanospirillales</taxon>
        <taxon>Oceanospirillaceae</taxon>
        <taxon>Marinospirillum</taxon>
    </lineage>
</organism>
<accession>A0ABQ5ZZ26</accession>
<name>A0ABQ5ZZ26_9GAMM</name>
<sequence length="261" mass="29018">MRQEPKSYKPYYALTRAFLLLLLLVQCIVPEVKAEDAHKIQLIELEHRPATEILSAIKPHLPKGAAASLQNQKIVLSGQSSDLAQLAILIDALDQPALAWRVLFAQGQINLEATQQKSIRHYSTARSDIFELLVREEGEARLERGFWIPVETMVGQQRQTGYEWLASGVWVSVKPLGDQLIVNLTSQQAKQGNTNARGRTHFAGRQFEGEVALHLGRWTTLGSEAKLAAQNANAARRYVGGSTSEFYSICIELSDQASCPR</sequence>
<dbReference type="Proteomes" id="UP001156682">
    <property type="component" value="Unassembled WGS sequence"/>
</dbReference>
<evidence type="ECO:0008006" key="3">
    <source>
        <dbReference type="Google" id="ProtNLM"/>
    </source>
</evidence>
<reference evidence="2" key="1">
    <citation type="journal article" date="2019" name="Int. J. Syst. Evol. Microbiol.">
        <title>The Global Catalogue of Microorganisms (GCM) 10K type strain sequencing project: providing services to taxonomists for standard genome sequencing and annotation.</title>
        <authorList>
            <consortium name="The Broad Institute Genomics Platform"/>
            <consortium name="The Broad Institute Genome Sequencing Center for Infectious Disease"/>
            <person name="Wu L."/>
            <person name="Ma J."/>
        </authorList>
    </citation>
    <scope>NUCLEOTIDE SEQUENCE [LARGE SCALE GENOMIC DNA]</scope>
    <source>
        <strain evidence="2">NBRC 100033</strain>
    </source>
</reference>
<dbReference type="RefSeq" id="WP_027851754.1">
    <property type="nucleotide sequence ID" value="NZ_BSOR01000035.1"/>
</dbReference>
<keyword evidence="2" id="KW-1185">Reference proteome</keyword>
<evidence type="ECO:0000313" key="2">
    <source>
        <dbReference type="Proteomes" id="UP001156682"/>
    </source>
</evidence>